<comment type="caution">
    <text evidence="9">The sequence shown here is derived from an EMBL/GenBank/DDBJ whole genome shotgun (WGS) entry which is preliminary data.</text>
</comment>
<dbReference type="FunFam" id="3.30.160.60:FF:000870">
    <property type="entry name" value="zinc finger protein 197 isoform X1"/>
    <property type="match status" value="1"/>
</dbReference>
<dbReference type="SMART" id="SM00355">
    <property type="entry name" value="ZnF_C2H2"/>
    <property type="match status" value="3"/>
</dbReference>
<dbReference type="Proteomes" id="UP000327468">
    <property type="component" value="Chromosome 16"/>
</dbReference>
<dbReference type="PROSITE" id="PS50157">
    <property type="entry name" value="ZINC_FINGER_C2H2_2"/>
    <property type="match status" value="3"/>
</dbReference>
<name>A0A5N5LVA7_PANHP</name>
<evidence type="ECO:0000256" key="7">
    <source>
        <dbReference type="PROSITE-ProRule" id="PRU00042"/>
    </source>
</evidence>
<accession>A0A5N5LVA7</accession>
<reference evidence="9 10" key="1">
    <citation type="submission" date="2019-06" db="EMBL/GenBank/DDBJ databases">
        <title>A chromosome-scale genome assembly of the striped catfish, Pangasianodon hypophthalmus.</title>
        <authorList>
            <person name="Wen M."/>
            <person name="Zahm M."/>
            <person name="Roques C."/>
            <person name="Cabau C."/>
            <person name="Klopp C."/>
            <person name="Donnadieu C."/>
            <person name="Jouanno E."/>
            <person name="Avarre J.-C."/>
            <person name="Campet M."/>
            <person name="Ha T.T.T."/>
            <person name="Dugue R."/>
            <person name="Lampietro C."/>
            <person name="Louis A."/>
            <person name="Herpin A."/>
            <person name="Echchiki A."/>
            <person name="Berthelot C."/>
            <person name="Parey E."/>
            <person name="Roest-Crollius H."/>
            <person name="Braasch I."/>
            <person name="Postlethwait J."/>
            <person name="Bobe J."/>
            <person name="Montfort J."/>
            <person name="Bouchez O."/>
            <person name="Begum T."/>
            <person name="Schartl M."/>
            <person name="Guiguen Y."/>
        </authorList>
    </citation>
    <scope>NUCLEOTIDE SEQUENCE [LARGE SCALE GENOMIC DNA]</scope>
    <source>
        <strain evidence="9 10">Indonesia</strain>
        <tissue evidence="9">Blood</tissue>
    </source>
</reference>
<sequence>MNNFDGTDEPVVVSVVGKKRIGKDRVSRVAKYYALNTTARPERRGGARKVAENEAKKQLVMDHIQTFMCRVSHYGRRGAPGRKYLPSDLRVKRMHELFDQQNHDVVSYSLYYTVFRQHFNLGFGHPATDACSSHARFQLRVKDPSLTEEEKRSESASYILHRRRARVFCDLLGKVDHDAVILCFDMMQNLILPRTPIGQTSLQLVPGAAMSVTFKSEAEPIDITSAAHRKAEGKQLKKPLKSLVEPLLLAPQLLAGLGQYVCSVCGDTFGSLAQLARHVQFHDRDRPFPCAVCGKRFLSRSHHDEHQRVHTGERPFPCDRCERSFTTHHNRKRHQLIHDKEEAYRCTVCGVLFCQDHQLGNLSGIIRVLKQHENTKPGRVMGIKTKIKLEPNSTNEQEKNIKKKKKHKRQHFEEDYSHFAEEEDSRMSFHADVSQVPYNKEAHFPEALHRATPRIKKIAYDMEVIL</sequence>
<keyword evidence="3" id="KW-0677">Repeat</keyword>
<organism evidence="9 10">
    <name type="scientific">Pangasianodon hypophthalmus</name>
    <name type="common">Striped catfish</name>
    <name type="synonym">Helicophagus hypophthalmus</name>
    <dbReference type="NCBI Taxonomy" id="310915"/>
    <lineage>
        <taxon>Eukaryota</taxon>
        <taxon>Metazoa</taxon>
        <taxon>Chordata</taxon>
        <taxon>Craniata</taxon>
        <taxon>Vertebrata</taxon>
        <taxon>Euteleostomi</taxon>
        <taxon>Actinopterygii</taxon>
        <taxon>Neopterygii</taxon>
        <taxon>Teleostei</taxon>
        <taxon>Ostariophysi</taxon>
        <taxon>Siluriformes</taxon>
        <taxon>Pangasiidae</taxon>
        <taxon>Pangasianodon</taxon>
    </lineage>
</organism>
<evidence type="ECO:0000313" key="10">
    <source>
        <dbReference type="Proteomes" id="UP000327468"/>
    </source>
</evidence>
<evidence type="ECO:0000256" key="3">
    <source>
        <dbReference type="ARBA" id="ARBA00022737"/>
    </source>
</evidence>
<evidence type="ECO:0000256" key="5">
    <source>
        <dbReference type="ARBA" id="ARBA00022833"/>
    </source>
</evidence>
<gene>
    <name evidence="9" type="ORF">PHYPO_G00074400</name>
</gene>
<evidence type="ECO:0000313" key="9">
    <source>
        <dbReference type="EMBL" id="KAB5546642.1"/>
    </source>
</evidence>
<keyword evidence="4 7" id="KW-0863">Zinc-finger</keyword>
<dbReference type="EMBL" id="VFJC01000017">
    <property type="protein sequence ID" value="KAB5546642.1"/>
    <property type="molecule type" value="Genomic_DNA"/>
</dbReference>
<dbReference type="PANTHER" id="PTHR23226:SF416">
    <property type="entry name" value="FI01424P"/>
    <property type="match status" value="1"/>
</dbReference>
<dbReference type="PANTHER" id="PTHR23226">
    <property type="entry name" value="ZINC FINGER AND SCAN DOMAIN-CONTAINING"/>
    <property type="match status" value="1"/>
</dbReference>
<dbReference type="GO" id="GO:0000978">
    <property type="term" value="F:RNA polymerase II cis-regulatory region sequence-specific DNA binding"/>
    <property type="evidence" value="ECO:0007669"/>
    <property type="project" value="TreeGrafter"/>
</dbReference>
<proteinExistence type="predicted"/>
<dbReference type="InterPro" id="IPR036236">
    <property type="entry name" value="Znf_C2H2_sf"/>
</dbReference>
<dbReference type="InterPro" id="IPR013087">
    <property type="entry name" value="Znf_C2H2_type"/>
</dbReference>
<dbReference type="GO" id="GO:0000981">
    <property type="term" value="F:DNA-binding transcription factor activity, RNA polymerase II-specific"/>
    <property type="evidence" value="ECO:0007669"/>
    <property type="project" value="TreeGrafter"/>
</dbReference>
<feature type="domain" description="C2H2-type" evidence="8">
    <location>
        <begin position="288"/>
        <end position="315"/>
    </location>
</feature>
<keyword evidence="10" id="KW-1185">Reference proteome</keyword>
<dbReference type="GO" id="GO:0008270">
    <property type="term" value="F:zinc ion binding"/>
    <property type="evidence" value="ECO:0007669"/>
    <property type="project" value="UniProtKB-KW"/>
</dbReference>
<keyword evidence="2" id="KW-0479">Metal-binding</keyword>
<evidence type="ECO:0000256" key="1">
    <source>
        <dbReference type="ARBA" id="ARBA00004123"/>
    </source>
</evidence>
<evidence type="ECO:0000256" key="6">
    <source>
        <dbReference type="ARBA" id="ARBA00023242"/>
    </source>
</evidence>
<dbReference type="AlphaFoldDB" id="A0A5N5LVA7"/>
<keyword evidence="6" id="KW-0539">Nucleus</keyword>
<feature type="domain" description="C2H2-type" evidence="8">
    <location>
        <begin position="316"/>
        <end position="343"/>
    </location>
</feature>
<dbReference type="FunFam" id="3.30.160.60:FF:001498">
    <property type="entry name" value="Zinc finger protein 404"/>
    <property type="match status" value="1"/>
</dbReference>
<evidence type="ECO:0000256" key="2">
    <source>
        <dbReference type="ARBA" id="ARBA00022723"/>
    </source>
</evidence>
<keyword evidence="5" id="KW-0862">Zinc</keyword>
<dbReference type="PROSITE" id="PS00028">
    <property type="entry name" value="ZINC_FINGER_C2H2_1"/>
    <property type="match status" value="3"/>
</dbReference>
<dbReference type="Gene3D" id="3.30.160.60">
    <property type="entry name" value="Classic Zinc Finger"/>
    <property type="match status" value="3"/>
</dbReference>
<evidence type="ECO:0000256" key="4">
    <source>
        <dbReference type="ARBA" id="ARBA00022771"/>
    </source>
</evidence>
<evidence type="ECO:0000259" key="8">
    <source>
        <dbReference type="PROSITE" id="PS50157"/>
    </source>
</evidence>
<dbReference type="SUPFAM" id="SSF57667">
    <property type="entry name" value="beta-beta-alpha zinc fingers"/>
    <property type="match status" value="2"/>
</dbReference>
<protein>
    <recommendedName>
        <fullName evidence="8">C2H2-type domain-containing protein</fullName>
    </recommendedName>
</protein>
<comment type="subcellular location">
    <subcellularLocation>
        <location evidence="1">Nucleus</location>
    </subcellularLocation>
</comment>
<feature type="domain" description="C2H2-type" evidence="8">
    <location>
        <begin position="260"/>
        <end position="287"/>
    </location>
</feature>
<dbReference type="GO" id="GO:0005634">
    <property type="term" value="C:nucleus"/>
    <property type="evidence" value="ECO:0007669"/>
    <property type="project" value="UniProtKB-SubCell"/>
</dbReference>